<gene>
    <name evidence="5" type="ORF">SAMN02745221_00480</name>
</gene>
<dbReference type="PROSITE" id="PS00143">
    <property type="entry name" value="INSULINASE"/>
    <property type="match status" value="1"/>
</dbReference>
<reference evidence="6" key="1">
    <citation type="submission" date="2016-11" db="EMBL/GenBank/DDBJ databases">
        <authorList>
            <person name="Varghese N."/>
            <person name="Submissions S."/>
        </authorList>
    </citation>
    <scope>NUCLEOTIDE SEQUENCE [LARGE SCALE GENOMIC DNA]</scope>
    <source>
        <strain evidence="6">DSM 11003</strain>
    </source>
</reference>
<evidence type="ECO:0000259" key="4">
    <source>
        <dbReference type="Pfam" id="PF05193"/>
    </source>
</evidence>
<evidence type="ECO:0000256" key="1">
    <source>
        <dbReference type="ARBA" id="ARBA00007261"/>
    </source>
</evidence>
<dbReference type="PANTHER" id="PTHR11851">
    <property type="entry name" value="METALLOPROTEASE"/>
    <property type="match status" value="1"/>
</dbReference>
<dbReference type="Gene3D" id="3.30.830.10">
    <property type="entry name" value="Metalloenzyme, LuxS/M16 peptidase-like"/>
    <property type="match status" value="2"/>
</dbReference>
<dbReference type="OrthoDB" id="9811314at2"/>
<dbReference type="GO" id="GO:0006508">
    <property type="term" value="P:proteolysis"/>
    <property type="evidence" value="ECO:0007669"/>
    <property type="project" value="InterPro"/>
</dbReference>
<dbReference type="SUPFAM" id="SSF63411">
    <property type="entry name" value="LuxS/MPP-like metallohydrolase"/>
    <property type="match status" value="2"/>
</dbReference>
<proteinExistence type="inferred from homology"/>
<dbReference type="GO" id="GO:0046872">
    <property type="term" value="F:metal ion binding"/>
    <property type="evidence" value="ECO:0007669"/>
    <property type="project" value="InterPro"/>
</dbReference>
<feature type="domain" description="Peptidase M16 C-terminal" evidence="4">
    <location>
        <begin position="165"/>
        <end position="343"/>
    </location>
</feature>
<keyword evidence="6" id="KW-1185">Reference proteome</keyword>
<dbReference type="InterPro" id="IPR011249">
    <property type="entry name" value="Metalloenz_LuxS/M16"/>
</dbReference>
<dbReference type="Proteomes" id="UP000242329">
    <property type="component" value="Unassembled WGS sequence"/>
</dbReference>
<dbReference type="AlphaFoldDB" id="A0A1M5KUI7"/>
<name>A0A1M5KUI7_9FIRM</name>
<dbReference type="Pfam" id="PF05193">
    <property type="entry name" value="Peptidase_M16_C"/>
    <property type="match status" value="1"/>
</dbReference>
<dbReference type="InterPro" id="IPR001431">
    <property type="entry name" value="Pept_M16_Zn_BS"/>
</dbReference>
<sequence length="427" mass="48992">MIYYWILPQGAKLVVEEIPYVKSVAIGVYIKVGSRHEKENMAGASHFIEHMLFKGTEKRTARDIAESFELIGGQLNAYTSKEYTCVYARTLDENIYQAMDIIFDMIFNSRFAAKDFATEKGVVIEEINMYEDTPDELIHDLFTQSLWQDHAMGRPILGTLETVANFSRDEVYHFYKQNYIPSNMVISVAGNVKADKIRPQVEFYLNQFDGKNYTLDSNNQDKPYATVPFITLLPRDTEQIQICLGAPGISYWDKERYTQHVMNSILGGGMSSRLFQTMREELGLAYSVYSYPSNYSDTGSYAIYIGTGPNKIKQFFAAFYEELNRFLGEGVTEEEVYRTKQLLKANMYLGQESVTNRSSRMGKSVMMYGEVVPVEKVMEEVLKVTPAMVRDLAAKLLRPEEISLAAIGPEKVLQEVQHEYKKWFKKE</sequence>
<dbReference type="STRING" id="1123382.SAMN02745221_00480"/>
<comment type="similarity">
    <text evidence="1 2">Belongs to the peptidase M16 family.</text>
</comment>
<evidence type="ECO:0000256" key="2">
    <source>
        <dbReference type="RuleBase" id="RU004447"/>
    </source>
</evidence>
<dbReference type="InterPro" id="IPR050361">
    <property type="entry name" value="MPP/UQCRC_Complex"/>
</dbReference>
<dbReference type="RefSeq" id="WP_073089541.1">
    <property type="nucleotide sequence ID" value="NZ_FQWY01000006.1"/>
</dbReference>
<evidence type="ECO:0000313" key="6">
    <source>
        <dbReference type="Proteomes" id="UP000242329"/>
    </source>
</evidence>
<dbReference type="PANTHER" id="PTHR11851:SF49">
    <property type="entry name" value="MITOCHONDRIAL-PROCESSING PEPTIDASE SUBUNIT ALPHA"/>
    <property type="match status" value="1"/>
</dbReference>
<dbReference type="Pfam" id="PF00675">
    <property type="entry name" value="Peptidase_M16"/>
    <property type="match status" value="1"/>
</dbReference>
<accession>A0A1M5KUI7</accession>
<dbReference type="InterPro" id="IPR007863">
    <property type="entry name" value="Peptidase_M16_C"/>
</dbReference>
<feature type="domain" description="Peptidase M16 N-terminal" evidence="3">
    <location>
        <begin position="14"/>
        <end position="159"/>
    </location>
</feature>
<dbReference type="InterPro" id="IPR011765">
    <property type="entry name" value="Pept_M16_N"/>
</dbReference>
<organism evidence="5 6">
    <name type="scientific">Thermosyntropha lipolytica DSM 11003</name>
    <dbReference type="NCBI Taxonomy" id="1123382"/>
    <lineage>
        <taxon>Bacteria</taxon>
        <taxon>Bacillati</taxon>
        <taxon>Bacillota</taxon>
        <taxon>Clostridia</taxon>
        <taxon>Eubacteriales</taxon>
        <taxon>Syntrophomonadaceae</taxon>
        <taxon>Thermosyntropha</taxon>
    </lineage>
</organism>
<evidence type="ECO:0000259" key="3">
    <source>
        <dbReference type="Pfam" id="PF00675"/>
    </source>
</evidence>
<dbReference type="GO" id="GO:0004222">
    <property type="term" value="F:metalloendopeptidase activity"/>
    <property type="evidence" value="ECO:0007669"/>
    <property type="project" value="InterPro"/>
</dbReference>
<evidence type="ECO:0000313" key="5">
    <source>
        <dbReference type="EMBL" id="SHG56512.1"/>
    </source>
</evidence>
<protein>
    <submittedName>
        <fullName evidence="5">Predicted Zn-dependent peptidase</fullName>
    </submittedName>
</protein>
<dbReference type="FunFam" id="3.30.830.10:FF:000008">
    <property type="entry name" value="Mitochondrial-processing peptidase subunit beta"/>
    <property type="match status" value="1"/>
</dbReference>
<dbReference type="EMBL" id="FQWY01000006">
    <property type="protein sequence ID" value="SHG56512.1"/>
    <property type="molecule type" value="Genomic_DNA"/>
</dbReference>